<dbReference type="STRING" id="321763.SAMN04488692_10332"/>
<dbReference type="PRINTS" id="PR00173">
    <property type="entry name" value="EDTRNSPORT"/>
</dbReference>
<comment type="subcellular location">
    <subcellularLocation>
        <location evidence="1">Membrane</location>
        <topology evidence="1">Multi-pass membrane protein</topology>
    </subcellularLocation>
</comment>
<dbReference type="Proteomes" id="UP000199476">
    <property type="component" value="Unassembled WGS sequence"/>
</dbReference>
<feature type="transmembrane region" description="Helical" evidence="6">
    <location>
        <begin position="307"/>
        <end position="324"/>
    </location>
</feature>
<dbReference type="GO" id="GO:0005886">
    <property type="term" value="C:plasma membrane"/>
    <property type="evidence" value="ECO:0007669"/>
    <property type="project" value="TreeGrafter"/>
</dbReference>
<feature type="transmembrane region" description="Helical" evidence="6">
    <location>
        <begin position="120"/>
        <end position="140"/>
    </location>
</feature>
<evidence type="ECO:0000256" key="3">
    <source>
        <dbReference type="ARBA" id="ARBA00022692"/>
    </source>
</evidence>
<keyword evidence="8" id="KW-1185">Reference proteome</keyword>
<dbReference type="SUPFAM" id="SSF118215">
    <property type="entry name" value="Proton glutamate symport protein"/>
    <property type="match status" value="1"/>
</dbReference>
<feature type="transmembrane region" description="Helical" evidence="6">
    <location>
        <begin position="7"/>
        <end position="25"/>
    </location>
</feature>
<gene>
    <name evidence="7" type="ORF">SAMN04488692_10332</name>
</gene>
<feature type="transmembrane region" description="Helical" evidence="6">
    <location>
        <begin position="278"/>
        <end position="300"/>
    </location>
</feature>
<dbReference type="GO" id="GO:0032329">
    <property type="term" value="P:serine transport"/>
    <property type="evidence" value="ECO:0007669"/>
    <property type="project" value="TreeGrafter"/>
</dbReference>
<dbReference type="OrthoDB" id="9768885at2"/>
<evidence type="ECO:0000256" key="1">
    <source>
        <dbReference type="ARBA" id="ARBA00004141"/>
    </source>
</evidence>
<reference evidence="7 8" key="1">
    <citation type="submission" date="2016-10" db="EMBL/GenBank/DDBJ databases">
        <authorList>
            <person name="de Groot N.N."/>
        </authorList>
    </citation>
    <scope>NUCLEOTIDE SEQUENCE [LARGE SCALE GENOMIC DNA]</scope>
    <source>
        <strain evidence="7 8">SLAS-1</strain>
    </source>
</reference>
<feature type="transmembrane region" description="Helical" evidence="6">
    <location>
        <begin position="196"/>
        <end position="218"/>
    </location>
</feature>
<protein>
    <submittedName>
        <fullName evidence="7">Na+/H+-dicarboxylate symporter</fullName>
    </submittedName>
</protein>
<evidence type="ECO:0000256" key="5">
    <source>
        <dbReference type="ARBA" id="ARBA00023136"/>
    </source>
</evidence>
<keyword evidence="5 6" id="KW-0472">Membrane</keyword>
<sequence length="403" mass="42823">MKNFGLIPRLIIAIIAGILTGLYLPESLANVLYTFTEIFGEILTYIVPLIILAFIIPGISELGAKASNLLGKTVLTAYISTIIAGIAAYLVASSLIPLIAPAGEQVAEAQGLSPYIELEIPPIMGIMTALVTSFIFGIGINHLKNEENKLTLYNFMQEVRTIVQFFINRVIIPFLPVHIAGIFADMAAEGTVFRTITMFGPLFVLVIAMHITYLMVMFSLANRLSPKNKVLTSIKSMLPAYTTALGTISSAATIPVTLKSAKTLNVKEKIVDFVVPLGATIHLAGSTIALVSCAVATMILYGEPFTLASFLPFIFMLAIIMIGAPGVPGGAVMAALAPLASILGFTESMQGLMIALYMAQDAFGTACNVTGDGAISIIVDYFHSDSEQEEVSTERAKSGASGN</sequence>
<organism evidence="7 8">
    <name type="scientific">Halarsenatibacter silvermanii</name>
    <dbReference type="NCBI Taxonomy" id="321763"/>
    <lineage>
        <taxon>Bacteria</taxon>
        <taxon>Bacillati</taxon>
        <taxon>Bacillota</taxon>
        <taxon>Clostridia</taxon>
        <taxon>Halanaerobiales</taxon>
        <taxon>Halarsenatibacteraceae</taxon>
        <taxon>Halarsenatibacter</taxon>
    </lineage>
</organism>
<feature type="transmembrane region" description="Helical" evidence="6">
    <location>
        <begin position="75"/>
        <end position="100"/>
    </location>
</feature>
<dbReference type="GO" id="GO:0005295">
    <property type="term" value="F:neutral L-amino acid:sodium symporter activity"/>
    <property type="evidence" value="ECO:0007669"/>
    <property type="project" value="TreeGrafter"/>
</dbReference>
<feature type="transmembrane region" description="Helical" evidence="6">
    <location>
        <begin position="238"/>
        <end position="258"/>
    </location>
</feature>
<evidence type="ECO:0000313" key="8">
    <source>
        <dbReference type="Proteomes" id="UP000199476"/>
    </source>
</evidence>
<name>A0A1G9IQ56_9FIRM</name>
<dbReference type="RefSeq" id="WP_089758162.1">
    <property type="nucleotide sequence ID" value="NZ_FNGO01000003.1"/>
</dbReference>
<dbReference type="InterPro" id="IPR036458">
    <property type="entry name" value="Na:dicarbo_symporter_sf"/>
</dbReference>
<dbReference type="InterPro" id="IPR001991">
    <property type="entry name" value="Na-dicarboxylate_symporter"/>
</dbReference>
<evidence type="ECO:0000256" key="4">
    <source>
        <dbReference type="ARBA" id="ARBA00022989"/>
    </source>
</evidence>
<feature type="transmembrane region" description="Helical" evidence="6">
    <location>
        <begin position="161"/>
        <end position="184"/>
    </location>
</feature>
<dbReference type="PANTHER" id="PTHR42865">
    <property type="entry name" value="PROTON/GLUTAMATE-ASPARTATE SYMPORTER"/>
    <property type="match status" value="1"/>
</dbReference>
<evidence type="ECO:0000313" key="7">
    <source>
        <dbReference type="EMBL" id="SDL27287.1"/>
    </source>
</evidence>
<keyword evidence="2" id="KW-0813">Transport</keyword>
<feature type="transmembrane region" description="Helical" evidence="6">
    <location>
        <begin position="330"/>
        <end position="346"/>
    </location>
</feature>
<keyword evidence="3 6" id="KW-0812">Transmembrane</keyword>
<keyword evidence="4 6" id="KW-1133">Transmembrane helix</keyword>
<proteinExistence type="predicted"/>
<dbReference type="AlphaFoldDB" id="A0A1G9IQ56"/>
<evidence type="ECO:0000256" key="6">
    <source>
        <dbReference type="SAM" id="Phobius"/>
    </source>
</evidence>
<dbReference type="PANTHER" id="PTHR42865:SF8">
    <property type="entry name" value="SERINE_THREONINE TRANSPORTER SSTT"/>
    <property type="match status" value="1"/>
</dbReference>
<accession>A0A1G9IQ56</accession>
<dbReference type="Gene3D" id="1.10.3860.10">
    <property type="entry name" value="Sodium:dicarboxylate symporter"/>
    <property type="match status" value="1"/>
</dbReference>
<evidence type="ECO:0000256" key="2">
    <source>
        <dbReference type="ARBA" id="ARBA00022448"/>
    </source>
</evidence>
<dbReference type="Pfam" id="PF00375">
    <property type="entry name" value="SDF"/>
    <property type="match status" value="1"/>
</dbReference>
<feature type="transmembrane region" description="Helical" evidence="6">
    <location>
        <begin position="45"/>
        <end position="63"/>
    </location>
</feature>
<dbReference type="EMBL" id="FNGO01000003">
    <property type="protein sequence ID" value="SDL27287.1"/>
    <property type="molecule type" value="Genomic_DNA"/>
</dbReference>